<feature type="compositionally biased region" description="Low complexity" evidence="1">
    <location>
        <begin position="25"/>
        <end position="41"/>
    </location>
</feature>
<protein>
    <submittedName>
        <fullName evidence="2">Protein argonaute 1</fullName>
    </submittedName>
</protein>
<reference evidence="2" key="1">
    <citation type="submission" date="2015-12" db="EMBL/GenBank/DDBJ databases">
        <title>Update maize B73 reference genome by single molecule sequencing technologies.</title>
        <authorList>
            <consortium name="Maize Genome Sequencing Project"/>
            <person name="Ware D."/>
        </authorList>
    </citation>
    <scope>NUCLEOTIDE SEQUENCE</scope>
    <source>
        <tissue evidence="2">Seedling</tissue>
    </source>
</reference>
<evidence type="ECO:0000256" key="1">
    <source>
        <dbReference type="SAM" id="MobiDB-lite"/>
    </source>
</evidence>
<organism evidence="2">
    <name type="scientific">Zea mays</name>
    <name type="common">Maize</name>
    <dbReference type="NCBI Taxonomy" id="4577"/>
    <lineage>
        <taxon>Eukaryota</taxon>
        <taxon>Viridiplantae</taxon>
        <taxon>Streptophyta</taxon>
        <taxon>Embryophyta</taxon>
        <taxon>Tracheophyta</taxon>
        <taxon>Spermatophyta</taxon>
        <taxon>Magnoliopsida</taxon>
        <taxon>Liliopsida</taxon>
        <taxon>Poales</taxon>
        <taxon>Poaceae</taxon>
        <taxon>PACMAD clade</taxon>
        <taxon>Panicoideae</taxon>
        <taxon>Andropogonodae</taxon>
        <taxon>Andropogoneae</taxon>
        <taxon>Tripsacinae</taxon>
        <taxon>Zea</taxon>
    </lineage>
</organism>
<evidence type="ECO:0000313" key="2">
    <source>
        <dbReference type="EMBL" id="AQK84923.1"/>
    </source>
</evidence>
<name>A0A1D6M0W8_MAIZE</name>
<proteinExistence type="predicted"/>
<accession>A0A1D6M0W8</accession>
<dbReference type="AlphaFoldDB" id="A0A1D6M0W8"/>
<feature type="compositionally biased region" description="Basic residues" evidence="1">
    <location>
        <begin position="7"/>
        <end position="24"/>
    </location>
</feature>
<feature type="region of interest" description="Disordered" evidence="1">
    <location>
        <begin position="1"/>
        <end position="43"/>
    </location>
</feature>
<gene>
    <name evidence="2" type="ORF">ZEAMMB73_Zm00001d037833</name>
</gene>
<dbReference type="PROSITE" id="PS50835">
    <property type="entry name" value="IG_LIKE"/>
    <property type="match status" value="1"/>
</dbReference>
<dbReference type="InterPro" id="IPR007110">
    <property type="entry name" value="Ig-like_dom"/>
</dbReference>
<sequence length="192" mass="21385">MFLTWKPRTKTTSRRRSRWRRSSTTRRSLATTSSTSGSSTTWPHASLCSASSGAAIAWTRSRATVPRCPSSNRGTSWSSPTPTTIGLLWAPHPTMAPSHRSAHHPPEAQHPTCTTSLMSPGCTSFGSPAKSHRYLPCRARSTTTISRTMRLSWYQRLRRGGPTIMITRHRQDSFCVGLPLILFANTYTCFFV</sequence>
<dbReference type="EMBL" id="CM000782">
    <property type="protein sequence ID" value="AQK84923.1"/>
    <property type="molecule type" value="Genomic_DNA"/>
</dbReference>